<dbReference type="EMBL" id="CP056030">
    <property type="protein sequence ID" value="QKZ04788.1"/>
    <property type="molecule type" value="Genomic_DNA"/>
</dbReference>
<dbReference type="SUPFAM" id="SSF56024">
    <property type="entry name" value="Phospholipase D/nuclease"/>
    <property type="match status" value="2"/>
</dbReference>
<dbReference type="CDD" id="cd09172">
    <property type="entry name" value="PLDc_Nuc_like_unchar1_1"/>
    <property type="match status" value="1"/>
</dbReference>
<evidence type="ECO:0000256" key="6">
    <source>
        <dbReference type="ARBA" id="ARBA00023098"/>
    </source>
</evidence>
<dbReference type="PROSITE" id="PS50035">
    <property type="entry name" value="PLD"/>
    <property type="match status" value="2"/>
</dbReference>
<protein>
    <recommendedName>
        <fullName evidence="3">phospholipase D</fullName>
        <ecNumber evidence="3">3.1.4.4</ecNumber>
    </recommendedName>
</protein>
<accession>A0A7D5HNU9</accession>
<keyword evidence="5" id="KW-0442">Lipid degradation</keyword>
<evidence type="ECO:0000256" key="1">
    <source>
        <dbReference type="ARBA" id="ARBA00000798"/>
    </source>
</evidence>
<dbReference type="GO" id="GO:0004630">
    <property type="term" value="F:phospholipase D activity"/>
    <property type="evidence" value="ECO:0007669"/>
    <property type="project" value="UniProtKB-EC"/>
</dbReference>
<dbReference type="AlphaFoldDB" id="A0A7D5HNU9"/>
<proteinExistence type="inferred from homology"/>
<dbReference type="InterPro" id="IPR001736">
    <property type="entry name" value="PLipase_D/transphosphatidylase"/>
</dbReference>
<keyword evidence="4" id="KW-0378">Hydrolase</keyword>
<evidence type="ECO:0000256" key="7">
    <source>
        <dbReference type="SAM" id="MobiDB-lite"/>
    </source>
</evidence>
<reference evidence="9 10" key="1">
    <citation type="submission" date="2020-06" db="EMBL/GenBank/DDBJ databases">
        <title>Pseudomonas eucalypticola sp. nov., an endophyte of Eucalyptus dunnii leaves with biocontrol ability of eucalyptus leaf blight.</title>
        <authorList>
            <person name="Liu Y."/>
            <person name="Song Z."/>
            <person name="Zeng H."/>
            <person name="Lu M."/>
            <person name="Wang X."/>
            <person name="Lian X."/>
            <person name="Zhang Q."/>
        </authorList>
    </citation>
    <scope>NUCLEOTIDE SEQUENCE [LARGE SCALE GENOMIC DNA]</scope>
    <source>
        <strain evidence="9 10">NP-1</strain>
    </source>
</reference>
<dbReference type="PANTHER" id="PTHR43856">
    <property type="entry name" value="CARDIOLIPIN HYDROLASE"/>
    <property type="match status" value="1"/>
</dbReference>
<keyword evidence="6" id="KW-0443">Lipid metabolism</keyword>
<evidence type="ECO:0000256" key="2">
    <source>
        <dbReference type="ARBA" id="ARBA00008664"/>
    </source>
</evidence>
<evidence type="ECO:0000256" key="3">
    <source>
        <dbReference type="ARBA" id="ARBA00012027"/>
    </source>
</evidence>
<evidence type="ECO:0000313" key="9">
    <source>
        <dbReference type="EMBL" id="QKZ04788.1"/>
    </source>
</evidence>
<comment type="catalytic activity">
    <reaction evidence="1">
        <text>a 1,2-diacyl-sn-glycero-3-phosphocholine + H2O = a 1,2-diacyl-sn-glycero-3-phosphate + choline + H(+)</text>
        <dbReference type="Rhea" id="RHEA:14445"/>
        <dbReference type="ChEBI" id="CHEBI:15354"/>
        <dbReference type="ChEBI" id="CHEBI:15377"/>
        <dbReference type="ChEBI" id="CHEBI:15378"/>
        <dbReference type="ChEBI" id="CHEBI:57643"/>
        <dbReference type="ChEBI" id="CHEBI:58608"/>
        <dbReference type="EC" id="3.1.4.4"/>
    </reaction>
</comment>
<feature type="domain" description="PLD phosphodiesterase" evidence="8">
    <location>
        <begin position="274"/>
        <end position="304"/>
    </location>
</feature>
<dbReference type="InterPro" id="IPR025202">
    <property type="entry name" value="PLD-like_dom"/>
</dbReference>
<dbReference type="Gene3D" id="3.30.870.10">
    <property type="entry name" value="Endonuclease Chain A"/>
    <property type="match status" value="2"/>
</dbReference>
<dbReference type="PANTHER" id="PTHR43856:SF1">
    <property type="entry name" value="MITOCHONDRIAL CARDIOLIPIN HYDROLASE"/>
    <property type="match status" value="1"/>
</dbReference>
<feature type="region of interest" description="Disordered" evidence="7">
    <location>
        <begin position="538"/>
        <end position="574"/>
    </location>
</feature>
<evidence type="ECO:0000313" key="10">
    <source>
        <dbReference type="Proteomes" id="UP000509568"/>
    </source>
</evidence>
<dbReference type="GO" id="GO:0006793">
    <property type="term" value="P:phosphorus metabolic process"/>
    <property type="evidence" value="ECO:0007669"/>
    <property type="project" value="UniProtKB-ARBA"/>
</dbReference>
<feature type="compositionally biased region" description="Basic and acidic residues" evidence="7">
    <location>
        <begin position="562"/>
        <end position="574"/>
    </location>
</feature>
<organism evidence="9 10">
    <name type="scientific">Pseudomonas eucalypticola</name>
    <dbReference type="NCBI Taxonomy" id="2599595"/>
    <lineage>
        <taxon>Bacteria</taxon>
        <taxon>Pseudomonadati</taxon>
        <taxon>Pseudomonadota</taxon>
        <taxon>Gammaproteobacteria</taxon>
        <taxon>Pseudomonadales</taxon>
        <taxon>Pseudomonadaceae</taxon>
        <taxon>Pseudomonas</taxon>
    </lineage>
</organism>
<keyword evidence="10" id="KW-1185">Reference proteome</keyword>
<dbReference type="SMART" id="SM00155">
    <property type="entry name" value="PLDc"/>
    <property type="match status" value="2"/>
</dbReference>
<dbReference type="InterPro" id="IPR051406">
    <property type="entry name" value="PLD_domain"/>
</dbReference>
<sequence length="574" mass="62747">MPGDFQVSGSNAAALFTLKLHRSEGMLLLAMNWKDGPPPADFVGFGIEYKEPAGDRFYALNNRLTFPSADGRVPTTALSSLLSPIQKFRWVHFPRNAELPGAFTYRVTPVFMNAQDQLSYGEAQLGDIELQRDTWPGQLNVTFTRGYVSSQAFVERYAKDDRNLVTLLPRKAADGLDFAPTHADAQAALQWMGFEAREAILAVLDQAIRDRDAQVKVIAYDLNEPHVVTRLEQLGSRLQIIIDDSAGHGAADSAETQAAARLTSAGATVKREHMGGLQHNKVILLDGSTAKTVVCGSTNFSWRGLYVQANNALVVQGPTALALFQAAFAQYWASPSAQTFGASAMARWQSLGLENIDAQVTFSPHGQDNAALAGVGEDIARTGSSLLFSLAFLYQTRGPIQAAIKQVAANPAVFVYGISDRHMQEGLDVLLPGGQSAILHAAVLDKHVPVPFQAEPTGLIGGAGVRLHHKFVVIDFDKPTARVYMGSYNFADAADRSNGENLLVIRDRRVAVAYMVEAVRLLDHYHFRVAQESADAGTRSALTLRRPPRQTGETPWWQEDYSDPRKVQDRQLFA</sequence>
<dbReference type="KEGG" id="pez:HWQ56_13720"/>
<dbReference type="EC" id="3.1.4.4" evidence="3"/>
<dbReference type="RefSeq" id="WP_176570838.1">
    <property type="nucleotide sequence ID" value="NZ_CP056030.1"/>
</dbReference>
<gene>
    <name evidence="9" type="ORF">HWQ56_13720</name>
</gene>
<evidence type="ECO:0000256" key="4">
    <source>
        <dbReference type="ARBA" id="ARBA00022801"/>
    </source>
</evidence>
<name>A0A7D5HNU9_9PSED</name>
<evidence type="ECO:0000256" key="5">
    <source>
        <dbReference type="ARBA" id="ARBA00022963"/>
    </source>
</evidence>
<dbReference type="GO" id="GO:0016891">
    <property type="term" value="F:RNA endonuclease activity producing 5'-phosphomonoesters, hydrolytic mechanism"/>
    <property type="evidence" value="ECO:0007669"/>
    <property type="project" value="TreeGrafter"/>
</dbReference>
<feature type="domain" description="PLD phosphodiesterase" evidence="8">
    <location>
        <begin position="463"/>
        <end position="494"/>
    </location>
</feature>
<dbReference type="Proteomes" id="UP000509568">
    <property type="component" value="Chromosome"/>
</dbReference>
<dbReference type="GO" id="GO:0016042">
    <property type="term" value="P:lipid catabolic process"/>
    <property type="evidence" value="ECO:0007669"/>
    <property type="project" value="UniProtKB-KW"/>
</dbReference>
<dbReference type="CDD" id="cd09173">
    <property type="entry name" value="PLDc_Nuc_like_unchar1_2"/>
    <property type="match status" value="1"/>
</dbReference>
<dbReference type="Pfam" id="PF13091">
    <property type="entry name" value="PLDc_2"/>
    <property type="match status" value="2"/>
</dbReference>
<evidence type="ECO:0000259" key="8">
    <source>
        <dbReference type="PROSITE" id="PS50035"/>
    </source>
</evidence>
<comment type="similarity">
    <text evidence="2">Belongs to the phospholipase D family.</text>
</comment>